<evidence type="ECO:0000313" key="2">
    <source>
        <dbReference type="EMBL" id="KAJ5191770.1"/>
    </source>
</evidence>
<evidence type="ECO:0000256" key="1">
    <source>
        <dbReference type="SAM" id="Phobius"/>
    </source>
</evidence>
<dbReference type="InterPro" id="IPR036291">
    <property type="entry name" value="NAD(P)-bd_dom_sf"/>
</dbReference>
<dbReference type="OrthoDB" id="186626at2759"/>
<dbReference type="AlphaFoldDB" id="A0A9W9M759"/>
<evidence type="ECO:0000313" key="3">
    <source>
        <dbReference type="Proteomes" id="UP001150904"/>
    </source>
</evidence>
<keyword evidence="3" id="KW-1185">Reference proteome</keyword>
<dbReference type="SUPFAM" id="SSF51735">
    <property type="entry name" value="NAD(P)-binding Rossmann-fold domains"/>
    <property type="match status" value="1"/>
</dbReference>
<dbReference type="Gene3D" id="3.40.50.20">
    <property type="match status" value="1"/>
</dbReference>
<accession>A0A9W9M759</accession>
<proteinExistence type="predicted"/>
<gene>
    <name evidence="2" type="ORF">N7498_010755</name>
</gene>
<sequence>MNPMKTLRASTSAEDLRGLFWHLFRIAVSLSLLLVDNTVLLMAVLLSRLHRAADRRPAASKGVQLYPKTVLITGVGTPHGLALARAWEAEGHRVVGADVADLDLPIRSGGSMSKTLLAFYRVPKGHYISRILDIIHREKIDLWIPCSPKATAIEDATARQVIESRTNCRCITFDTELITCFVRPDSFREFLEERDLPVLSYYQVQSRDSIHKILHRSPTKSYRLSSGGSEAAVSLPKRTLSKTYLEVSEIKISKEHPWVLQQQTRLGEFFADVLVVRGHIHAIKVRLSDARSPHWGASRLDEGLAAAIHRLMQSFATEGGQRMTGHLSVRLLVDEDFDVSSVRHTIHIADCVPGAAAVENLLRDATCPISGYLAALHSEPTEAPPWKVTATLSPNSPPKSAVMANELVIHLLPRSLPLEFIKDVITKLEAELVPFLFWMNPQFSFLDPLPWWWHVHFYQPLREVWVLLRRTRASGLTGRVDG</sequence>
<name>A0A9W9M759_9EURO</name>
<keyword evidence="1" id="KW-0812">Transmembrane</keyword>
<reference evidence="2" key="2">
    <citation type="journal article" date="2023" name="IMA Fungus">
        <title>Comparative genomic study of the Penicillium genus elucidates a diverse pangenome and 15 lateral gene transfer events.</title>
        <authorList>
            <person name="Petersen C."/>
            <person name="Sorensen T."/>
            <person name="Nielsen M.R."/>
            <person name="Sondergaard T.E."/>
            <person name="Sorensen J.L."/>
            <person name="Fitzpatrick D.A."/>
            <person name="Frisvad J.C."/>
            <person name="Nielsen K.L."/>
        </authorList>
    </citation>
    <scope>NUCLEOTIDE SEQUENCE</scope>
    <source>
        <strain evidence="2">IBT 15544</strain>
    </source>
</reference>
<dbReference type="RefSeq" id="XP_058304710.1">
    <property type="nucleotide sequence ID" value="XM_058457811.1"/>
</dbReference>
<dbReference type="EMBL" id="JAPQKR010000016">
    <property type="protein sequence ID" value="KAJ5191770.1"/>
    <property type="molecule type" value="Genomic_DNA"/>
</dbReference>
<protein>
    <submittedName>
        <fullName evidence="2">O-methyltransferase family 3</fullName>
    </submittedName>
</protein>
<organism evidence="2 3">
    <name type="scientific">Penicillium cinerascens</name>
    <dbReference type="NCBI Taxonomy" id="70096"/>
    <lineage>
        <taxon>Eukaryota</taxon>
        <taxon>Fungi</taxon>
        <taxon>Dikarya</taxon>
        <taxon>Ascomycota</taxon>
        <taxon>Pezizomycotina</taxon>
        <taxon>Eurotiomycetes</taxon>
        <taxon>Eurotiomycetidae</taxon>
        <taxon>Eurotiales</taxon>
        <taxon>Aspergillaceae</taxon>
        <taxon>Penicillium</taxon>
    </lineage>
</organism>
<keyword evidence="1" id="KW-0472">Membrane</keyword>
<keyword evidence="1" id="KW-1133">Transmembrane helix</keyword>
<dbReference type="Proteomes" id="UP001150904">
    <property type="component" value="Unassembled WGS sequence"/>
</dbReference>
<feature type="transmembrane region" description="Helical" evidence="1">
    <location>
        <begin position="20"/>
        <end position="46"/>
    </location>
</feature>
<reference evidence="2" key="1">
    <citation type="submission" date="2022-12" db="EMBL/GenBank/DDBJ databases">
        <authorList>
            <person name="Petersen C."/>
        </authorList>
    </citation>
    <scope>NUCLEOTIDE SEQUENCE</scope>
    <source>
        <strain evidence="2">IBT 15544</strain>
    </source>
</reference>
<dbReference type="GeneID" id="83185112"/>
<comment type="caution">
    <text evidence="2">The sequence shown here is derived from an EMBL/GenBank/DDBJ whole genome shotgun (WGS) entry which is preliminary data.</text>
</comment>